<dbReference type="EMBL" id="NEVH01016949">
    <property type="protein sequence ID" value="PNF24970.1"/>
    <property type="molecule type" value="Genomic_DNA"/>
</dbReference>
<dbReference type="InterPro" id="IPR042619">
    <property type="entry name" value="BBS10"/>
</dbReference>
<comment type="similarity">
    <text evidence="4">Belongs to the TCP-1 chaperonin family.</text>
</comment>
<dbReference type="EMBL" id="NEVH01016949">
    <property type="protein sequence ID" value="PNF24975.1"/>
    <property type="molecule type" value="Genomic_DNA"/>
</dbReference>
<dbReference type="InterPro" id="IPR017998">
    <property type="entry name" value="Chaperone_TCP-1"/>
</dbReference>
<dbReference type="GO" id="GO:0051131">
    <property type="term" value="P:chaperone-mediated protein complex assembly"/>
    <property type="evidence" value="ECO:0007669"/>
    <property type="project" value="InterPro"/>
</dbReference>
<dbReference type="EMBL" id="NEVH01016949">
    <property type="protein sequence ID" value="PNF24967.1"/>
    <property type="molecule type" value="Genomic_DNA"/>
</dbReference>
<dbReference type="EMBL" id="NEVH01016949">
    <property type="protein sequence ID" value="PNF24974.1"/>
    <property type="molecule type" value="Genomic_DNA"/>
</dbReference>
<evidence type="ECO:0000256" key="5">
    <source>
        <dbReference type="SAM" id="MobiDB-lite"/>
    </source>
</evidence>
<dbReference type="EMBL" id="NEVH01016949">
    <property type="protein sequence ID" value="PNF24969.1"/>
    <property type="molecule type" value="Genomic_DNA"/>
</dbReference>
<dbReference type="AlphaFoldDB" id="A0A2J7Q8Q7"/>
<gene>
    <name evidence="6" type="ORF">B7P43_G09151</name>
</gene>
<dbReference type="EMBL" id="NEVH01016949">
    <property type="protein sequence ID" value="PNF24971.1"/>
    <property type="molecule type" value="Genomic_DNA"/>
</dbReference>
<comment type="caution">
    <text evidence="6">The sequence shown here is derived from an EMBL/GenBank/DDBJ whole genome shotgun (WGS) entry which is preliminary data.</text>
</comment>
<dbReference type="GO" id="GO:0140662">
    <property type="term" value="F:ATP-dependent protein folding chaperone"/>
    <property type="evidence" value="ECO:0007669"/>
    <property type="project" value="InterPro"/>
</dbReference>
<dbReference type="Proteomes" id="UP000235965">
    <property type="component" value="Unassembled WGS sequence"/>
</dbReference>
<sequence>MCDSVSSAEELEQLVAIAFGPEGRAVMVQQPTGQFTITRSGHSILTSIYPEPDPKQPAQHMLIDCARRVHESLGDGVKSFIIMTSSLLKYCKSLDNPTDVARQLGMLGRQLSSFQCQRTELPAVNDSVLTERIVCFETVIQTFFSTRFPAPVCNSLSSLLCQWIQSNTGSALELKMQSYSQRTLQTLLKDFSVLCQYKNGGSRPVSDSFIRQGSRLCRPAINLSVSGPCRIHFLMLGDSDSPGSGCFDDIDIQSEVERFLNNLRTEGCEYERILLVTSAILSDLTLFRLRSLNIAVLQGILPEEVNYIYTAMFPLQREDSRETVINVKPEVDCTWLEIPNIYQLILHAPTSELSTEYACSCQSAIKLCIVAASHALMPNFSPCVTKVGGSFEKALQMHLAVESGKSLHDPLSCGVANRAELMEWHKQYRAVSQNSQSTVSGSDTCRRDSRSQVENLGTGATVKTEAINEHTLSATSLINIPNFNDLHDTFSKMTLLDNATMDQVLWHVSKACAGLDADVMGALVKTLLAVQRRLPHSHKMKQNSGLEPVGLKLCILQHSLCATASLLRISGILQVKKKLPS</sequence>
<dbReference type="InParanoid" id="A0A2J7Q8Q7"/>
<dbReference type="InterPro" id="IPR027413">
    <property type="entry name" value="GROEL-like_equatorial_sf"/>
</dbReference>
<evidence type="ECO:0000313" key="6">
    <source>
        <dbReference type="EMBL" id="PNF24968.1"/>
    </source>
</evidence>
<dbReference type="STRING" id="105785.A0A2J7Q8Q7"/>
<dbReference type="SUPFAM" id="SSF48592">
    <property type="entry name" value="GroEL equatorial domain-like"/>
    <property type="match status" value="1"/>
</dbReference>
<keyword evidence="2 4" id="KW-0067">ATP-binding</keyword>
<dbReference type="EMBL" id="NEVH01016949">
    <property type="protein sequence ID" value="PNF24973.1"/>
    <property type="molecule type" value="Genomic_DNA"/>
</dbReference>
<dbReference type="PANTHER" id="PTHR14667">
    <property type="entry name" value="BARDET-BIEDL SYNDROME 10 PROTEIN"/>
    <property type="match status" value="1"/>
</dbReference>
<evidence type="ECO:0000256" key="1">
    <source>
        <dbReference type="ARBA" id="ARBA00022741"/>
    </source>
</evidence>
<name>A0A2J7Q8Q7_9NEOP</name>
<organism evidence="6 7">
    <name type="scientific">Cryptotermes secundus</name>
    <dbReference type="NCBI Taxonomy" id="105785"/>
    <lineage>
        <taxon>Eukaryota</taxon>
        <taxon>Metazoa</taxon>
        <taxon>Ecdysozoa</taxon>
        <taxon>Arthropoda</taxon>
        <taxon>Hexapoda</taxon>
        <taxon>Insecta</taxon>
        <taxon>Pterygota</taxon>
        <taxon>Neoptera</taxon>
        <taxon>Polyneoptera</taxon>
        <taxon>Dictyoptera</taxon>
        <taxon>Blattodea</taxon>
        <taxon>Blattoidea</taxon>
        <taxon>Termitoidae</taxon>
        <taxon>Kalotermitidae</taxon>
        <taxon>Cryptotermitinae</taxon>
        <taxon>Cryptotermes</taxon>
    </lineage>
</organism>
<evidence type="ECO:0000256" key="2">
    <source>
        <dbReference type="ARBA" id="ARBA00022840"/>
    </source>
</evidence>
<keyword evidence="3 4" id="KW-0143">Chaperone</keyword>
<accession>A0A2J7Q8Q7</accession>
<dbReference type="PRINTS" id="PR00304">
    <property type="entry name" value="TCOMPLEXTCP1"/>
</dbReference>
<evidence type="ECO:0000256" key="4">
    <source>
        <dbReference type="RuleBase" id="RU004187"/>
    </source>
</evidence>
<dbReference type="Gene3D" id="1.10.560.10">
    <property type="entry name" value="GroEL-like equatorial domain"/>
    <property type="match status" value="1"/>
</dbReference>
<evidence type="ECO:0000256" key="3">
    <source>
        <dbReference type="ARBA" id="ARBA00023186"/>
    </source>
</evidence>
<reference evidence="6 7" key="1">
    <citation type="submission" date="2017-12" db="EMBL/GenBank/DDBJ databases">
        <title>Hemimetabolous genomes reveal molecular basis of termite eusociality.</title>
        <authorList>
            <person name="Harrison M.C."/>
            <person name="Jongepier E."/>
            <person name="Robertson H.M."/>
            <person name="Arning N."/>
            <person name="Bitard-Feildel T."/>
            <person name="Chao H."/>
            <person name="Childers C.P."/>
            <person name="Dinh H."/>
            <person name="Doddapaneni H."/>
            <person name="Dugan S."/>
            <person name="Gowin J."/>
            <person name="Greiner C."/>
            <person name="Han Y."/>
            <person name="Hu H."/>
            <person name="Hughes D.S.T."/>
            <person name="Huylmans A.-K."/>
            <person name="Kemena C."/>
            <person name="Kremer L.P.M."/>
            <person name="Lee S.L."/>
            <person name="Lopez-Ezquerra A."/>
            <person name="Mallet L."/>
            <person name="Monroy-Kuhn J.M."/>
            <person name="Moser A."/>
            <person name="Murali S.C."/>
            <person name="Muzny D.M."/>
            <person name="Otani S."/>
            <person name="Piulachs M.-D."/>
            <person name="Poelchau M."/>
            <person name="Qu J."/>
            <person name="Schaub F."/>
            <person name="Wada-Katsumata A."/>
            <person name="Worley K.C."/>
            <person name="Xie Q."/>
            <person name="Ylla G."/>
            <person name="Poulsen M."/>
            <person name="Gibbs R.A."/>
            <person name="Schal C."/>
            <person name="Richards S."/>
            <person name="Belles X."/>
            <person name="Korb J."/>
            <person name="Bornberg-Bauer E."/>
        </authorList>
    </citation>
    <scope>NUCLEOTIDE SEQUENCE [LARGE SCALE GENOMIC DNA]</scope>
    <source>
        <tissue evidence="6">Whole body</tissue>
    </source>
</reference>
<evidence type="ECO:0008006" key="8">
    <source>
        <dbReference type="Google" id="ProtNLM"/>
    </source>
</evidence>
<dbReference type="EMBL" id="NEVH01016949">
    <property type="protein sequence ID" value="PNF24976.1"/>
    <property type="molecule type" value="Genomic_DNA"/>
</dbReference>
<dbReference type="InterPro" id="IPR002423">
    <property type="entry name" value="Cpn60/GroEL/TCP-1"/>
</dbReference>
<dbReference type="GO" id="GO:0005524">
    <property type="term" value="F:ATP binding"/>
    <property type="evidence" value="ECO:0007669"/>
    <property type="project" value="UniProtKB-KW"/>
</dbReference>
<keyword evidence="1 4" id="KW-0547">Nucleotide-binding</keyword>
<evidence type="ECO:0000313" key="7">
    <source>
        <dbReference type="Proteomes" id="UP000235965"/>
    </source>
</evidence>
<proteinExistence type="inferred from homology"/>
<dbReference type="PANTHER" id="PTHR14667:SF2">
    <property type="entry name" value="BARDET-BIEDL SYNDROME 10 PROTEIN"/>
    <property type="match status" value="1"/>
</dbReference>
<dbReference type="EMBL" id="NEVH01016949">
    <property type="protein sequence ID" value="PNF24968.1"/>
    <property type="molecule type" value="Genomic_DNA"/>
</dbReference>
<dbReference type="EMBL" id="NEVH01016949">
    <property type="protein sequence ID" value="PNF24972.1"/>
    <property type="molecule type" value="Genomic_DNA"/>
</dbReference>
<feature type="region of interest" description="Disordered" evidence="5">
    <location>
        <begin position="436"/>
        <end position="455"/>
    </location>
</feature>
<dbReference type="Pfam" id="PF00118">
    <property type="entry name" value="Cpn60_TCP1"/>
    <property type="match status" value="1"/>
</dbReference>
<keyword evidence="7" id="KW-1185">Reference proteome</keyword>
<protein>
    <recommendedName>
        <fullName evidence="8">Bardet-Biedl syndrome 10 protein</fullName>
    </recommendedName>
</protein>